<feature type="region of interest" description="Disordered" evidence="1">
    <location>
        <begin position="1092"/>
        <end position="1123"/>
    </location>
</feature>
<evidence type="ECO:0000313" key="3">
    <source>
        <dbReference type="Proteomes" id="UP001583172"/>
    </source>
</evidence>
<dbReference type="Proteomes" id="UP001583172">
    <property type="component" value="Unassembled WGS sequence"/>
</dbReference>
<organism evidence="2 3">
    <name type="scientific">Humicola insolens</name>
    <name type="common">Soft-rot fungus</name>
    <dbReference type="NCBI Taxonomy" id="85995"/>
    <lineage>
        <taxon>Eukaryota</taxon>
        <taxon>Fungi</taxon>
        <taxon>Dikarya</taxon>
        <taxon>Ascomycota</taxon>
        <taxon>Pezizomycotina</taxon>
        <taxon>Sordariomycetes</taxon>
        <taxon>Sordariomycetidae</taxon>
        <taxon>Sordariales</taxon>
        <taxon>Chaetomiaceae</taxon>
        <taxon>Mycothermus</taxon>
    </lineage>
</organism>
<protein>
    <submittedName>
        <fullName evidence="2">Uncharacterized protein</fullName>
    </submittedName>
</protein>
<sequence length="1165" mass="132270">MDHQQGRGAQYRPDRGYPSPEPQPKEGWKPFYLRGRKEIDWDFVTFLGDYAFRDPECPPRFRAFLWDVVLQTHKVPGLELPMQVEYFLRNPAIRDFNPGPNFHARFREYALYSQVFPEPGAPDFNLPYVPIPEAYLPISPRRPSENIDMTLPLSPEEVADKPQDQASPKDEGIASGGPHEEEEWRRPMAERRRSSEGGGRERVSGADSTAATRGRLSSIAQSLGSDLASPQLLAFLNKDEPTTKTGPDWEAASWYKGLRQPPLAARLDTICKFLADEDVDRCIGWTVHFPAVVAYLEWLAHEDESQQLHNASPETKALYLDAVNKAEAHMLFEKHHYSPTTIEFSPVPKLPLTSSRLNTIVDGQARRAPLSATAADRSYLLPKRATPRPISPVNKMLDTAAARRGYRDFLEDVKNWWKPVADLKPSRIPSKTESREDKESLVYTDDQNFREISRNGLYGWIRPDPEIGEYILPDETELVPSDSHGWASVRGTYRAGLQQALRALASKPPVEPNAPRRHLVFPIPATILRKAVQKADGIQWIPPSVDLKRFTNNSLEPLAWTVWYRDRLETIKDRRAQAFVQVTKAHQDDASWATLPFGVVTGGPFVWRKLERRRAASQDALKSTRSTYELLKAAYRKVPRDLLRDVIDVLKKGMNGEFDDGRLPPGVTLADDEWVKSGGTKVPSWPDVWEIKFLEFLATESLNRKSLQGKFLPDTPKEKYRLFQLFARKVKKLLDDRDPEGLFSEHDAVVTVEELLEAINAGKDSSAVTKHEFPPHDACAWLDRMAATGHVRFTLDISCYGIIQRPAADFFPEHRVHWPVPGLENRDRPYFNPAFITPWPSIAKHGAPPIDRGSKIWNFFVSIAFRLGLAYSSILKETTSPTSAPLPTHYLVTSLNEFRKTLSTLPGENPELTPEELTSARTAIIHELATNDTMLAPARRAKAYHAETGEHVDILVRDVHWDWASLRARGETKRRQYWSVNRWPVGVGYLTERAEKAVREDADLDPRVTGDPTTADPTTDWWYTRPKLRPYGMDRTEYRRGPAVFPIGDTRLQRETIKEIITQKVAAALGMPPEEPTWRDKLAELNPFKRPKSTSLIEPSRLPSVDPELVPVSKDPEGQPQTWGLRSIRDVEAERYGGFGSDDDEGVRWDEMELEAPDVAMTGMY</sequence>
<evidence type="ECO:0000256" key="1">
    <source>
        <dbReference type="SAM" id="MobiDB-lite"/>
    </source>
</evidence>
<proteinExistence type="predicted"/>
<reference evidence="2 3" key="1">
    <citation type="journal article" date="2024" name="Commun. Biol.">
        <title>Comparative genomic analysis of thermophilic fungi reveals convergent evolutionary adaptations and gene losses.</title>
        <authorList>
            <person name="Steindorff A.S."/>
            <person name="Aguilar-Pontes M.V."/>
            <person name="Robinson A.J."/>
            <person name="Andreopoulos B."/>
            <person name="LaButti K."/>
            <person name="Kuo A."/>
            <person name="Mondo S."/>
            <person name="Riley R."/>
            <person name="Otillar R."/>
            <person name="Haridas S."/>
            <person name="Lipzen A."/>
            <person name="Grimwood J."/>
            <person name="Schmutz J."/>
            <person name="Clum A."/>
            <person name="Reid I.D."/>
            <person name="Moisan M.C."/>
            <person name="Butler G."/>
            <person name="Nguyen T.T.M."/>
            <person name="Dewar K."/>
            <person name="Conant G."/>
            <person name="Drula E."/>
            <person name="Henrissat B."/>
            <person name="Hansel C."/>
            <person name="Singer S."/>
            <person name="Hutchinson M.I."/>
            <person name="de Vries R.P."/>
            <person name="Natvig D.O."/>
            <person name="Powell A.J."/>
            <person name="Tsang A."/>
            <person name="Grigoriev I.V."/>
        </authorList>
    </citation>
    <scope>NUCLEOTIDE SEQUENCE [LARGE SCALE GENOMIC DNA]</scope>
    <source>
        <strain evidence="2 3">CBS 620.91</strain>
    </source>
</reference>
<name>A0ABR3VL87_HUMIN</name>
<feature type="region of interest" description="Disordered" evidence="1">
    <location>
        <begin position="158"/>
        <end position="213"/>
    </location>
</feature>
<feature type="region of interest" description="Disordered" evidence="1">
    <location>
        <begin position="1"/>
        <end position="27"/>
    </location>
</feature>
<accession>A0ABR3VL87</accession>
<dbReference type="EMBL" id="JAZGSY010000040">
    <property type="protein sequence ID" value="KAL1842526.1"/>
    <property type="molecule type" value="Genomic_DNA"/>
</dbReference>
<feature type="compositionally biased region" description="Basic and acidic residues" evidence="1">
    <location>
        <begin position="158"/>
        <end position="204"/>
    </location>
</feature>
<gene>
    <name evidence="2" type="ORF">VTJ49DRAFT_5002</name>
</gene>
<evidence type="ECO:0000313" key="2">
    <source>
        <dbReference type="EMBL" id="KAL1842526.1"/>
    </source>
</evidence>
<comment type="caution">
    <text evidence="2">The sequence shown here is derived from an EMBL/GenBank/DDBJ whole genome shotgun (WGS) entry which is preliminary data.</text>
</comment>
<keyword evidence="3" id="KW-1185">Reference proteome</keyword>